<evidence type="ECO:0000256" key="9">
    <source>
        <dbReference type="ARBA" id="ARBA00023128"/>
    </source>
</evidence>
<keyword evidence="4 11" id="KW-0679">Respiratory chain</keyword>
<comment type="similarity">
    <text evidence="2 11">Belongs to the UQCRQ/QCR8 family.</text>
</comment>
<reference evidence="12 13" key="1">
    <citation type="submission" date="2018-06" db="EMBL/GenBank/DDBJ databases">
        <title>Complete Genomes of Monosporascus.</title>
        <authorList>
            <person name="Robinson A.J."/>
            <person name="Natvig D.O."/>
        </authorList>
    </citation>
    <scope>NUCLEOTIDE SEQUENCE [LARGE SCALE GENOMIC DNA]</scope>
    <source>
        <strain evidence="12 13">CBS 110550</strain>
    </source>
</reference>
<name>A0A4Q4T6U2_9PEZI</name>
<gene>
    <name evidence="12" type="ORF">DL764_005936</name>
</gene>
<comment type="function">
    <text evidence="11">Component of the ubiquinol-cytochrome c oxidoreductase, a multisubunit transmembrane complex that is part of the mitochondrial electron transport chain which drives oxidative phosphorylation. The complex plays an important role in the uptake of multiple carbon sources present in different host niches.</text>
</comment>
<keyword evidence="7 11" id="KW-0249">Electron transport</keyword>
<keyword evidence="3 11" id="KW-0813">Transport</keyword>
<sequence length="108" mass="12141">MHPTRVLLSGDEAPVNKYGKYVNKVGWGNFGCVLPQRGVITYSMSPNRQNPLAGAGRAAVFNTWRRFSTQVLYWAPPLVAAYYAMKWADERNEYLNSKVGRTQPGDSE</sequence>
<evidence type="ECO:0000256" key="8">
    <source>
        <dbReference type="ARBA" id="ARBA00022989"/>
    </source>
</evidence>
<dbReference type="Pfam" id="PF02939">
    <property type="entry name" value="UcrQ"/>
    <property type="match status" value="1"/>
</dbReference>
<dbReference type="GO" id="GO:0005743">
    <property type="term" value="C:mitochondrial inner membrane"/>
    <property type="evidence" value="ECO:0007669"/>
    <property type="project" value="UniProtKB-SubCell"/>
</dbReference>
<organism evidence="12 13">
    <name type="scientific">Monosporascus ibericus</name>
    <dbReference type="NCBI Taxonomy" id="155417"/>
    <lineage>
        <taxon>Eukaryota</taxon>
        <taxon>Fungi</taxon>
        <taxon>Dikarya</taxon>
        <taxon>Ascomycota</taxon>
        <taxon>Pezizomycotina</taxon>
        <taxon>Sordariomycetes</taxon>
        <taxon>Xylariomycetidae</taxon>
        <taxon>Xylariales</taxon>
        <taxon>Xylariales incertae sedis</taxon>
        <taxon>Monosporascus</taxon>
    </lineage>
</organism>
<keyword evidence="6 11" id="KW-0999">Mitochondrion inner membrane</keyword>
<dbReference type="Gene3D" id="1.20.5.210">
    <property type="entry name" value="Cytochrome b-c1 complex subunit 8"/>
    <property type="match status" value="1"/>
</dbReference>
<accession>A0A4Q4T6U2</accession>
<dbReference type="EMBL" id="QJNU01000328">
    <property type="protein sequence ID" value="RYP02141.1"/>
    <property type="molecule type" value="Genomic_DNA"/>
</dbReference>
<dbReference type="SUPFAM" id="SSF81508">
    <property type="entry name" value="Ubiquinone-binding protein QP-C of cytochrome bc1 complex (Ubiquinol-cytochrome c reductase)"/>
    <property type="match status" value="1"/>
</dbReference>
<proteinExistence type="inferred from homology"/>
<comment type="caution">
    <text evidence="12">The sequence shown here is derived from an EMBL/GenBank/DDBJ whole genome shotgun (WGS) entry which is preliminary data.</text>
</comment>
<evidence type="ECO:0000256" key="10">
    <source>
        <dbReference type="ARBA" id="ARBA00023136"/>
    </source>
</evidence>
<comment type="subunit">
    <text evidence="11">Component of the ubiquinol-cytochrome c oxidoreductase (cytochrome b-c1 complex, complex III, CIII), a multisubunit enzyme composed of 3 respiratory subunits cytochrome b, cytochrome c1 and Rieske protein, 2 core protein subunits, and additional low-molecular weight protein subunits. The complex exists as an obligatory dimer and forms supercomplexes (SCs) in the inner mitochondrial membrane with cytochrome c oxidase (complex IV, CIV).</text>
</comment>
<protein>
    <recommendedName>
        <fullName evidence="11">Cytochrome b-c1 complex subunit 8</fullName>
    </recommendedName>
    <alternativeName>
        <fullName evidence="11">Complex III subunit 8</fullName>
    </alternativeName>
</protein>
<dbReference type="OrthoDB" id="6683853at2759"/>
<keyword evidence="8" id="KW-1133">Transmembrane helix</keyword>
<keyword evidence="5" id="KW-0812">Transmembrane</keyword>
<dbReference type="GO" id="GO:0045275">
    <property type="term" value="C:respiratory chain complex III"/>
    <property type="evidence" value="ECO:0007669"/>
    <property type="project" value="UniProtKB-UniRule"/>
</dbReference>
<dbReference type="Proteomes" id="UP000293360">
    <property type="component" value="Unassembled WGS sequence"/>
</dbReference>
<dbReference type="GO" id="GO:0006122">
    <property type="term" value="P:mitochondrial electron transport, ubiquinol to cytochrome c"/>
    <property type="evidence" value="ECO:0007669"/>
    <property type="project" value="UniProtKB-UniRule"/>
</dbReference>
<keyword evidence="9 11" id="KW-0496">Mitochondrion</keyword>
<keyword evidence="10" id="KW-0472">Membrane</keyword>
<dbReference type="STRING" id="155417.A0A4Q4T6U2"/>
<evidence type="ECO:0000256" key="2">
    <source>
        <dbReference type="ARBA" id="ARBA00007668"/>
    </source>
</evidence>
<evidence type="ECO:0000256" key="4">
    <source>
        <dbReference type="ARBA" id="ARBA00022660"/>
    </source>
</evidence>
<dbReference type="FunFam" id="1.20.5.210:FF:000001">
    <property type="entry name" value="Cytochrome b-c1 complex subunit 8"/>
    <property type="match status" value="1"/>
</dbReference>
<evidence type="ECO:0000256" key="5">
    <source>
        <dbReference type="ARBA" id="ARBA00022692"/>
    </source>
</evidence>
<evidence type="ECO:0000256" key="11">
    <source>
        <dbReference type="RuleBase" id="RU368118"/>
    </source>
</evidence>
<dbReference type="AlphaFoldDB" id="A0A4Q4T6U2"/>
<evidence type="ECO:0000313" key="13">
    <source>
        <dbReference type="Proteomes" id="UP000293360"/>
    </source>
</evidence>
<evidence type="ECO:0000313" key="12">
    <source>
        <dbReference type="EMBL" id="RYP02141.1"/>
    </source>
</evidence>
<dbReference type="PANTHER" id="PTHR12119:SF2">
    <property type="entry name" value="CYTOCHROME B-C1 COMPLEX SUBUNIT 8"/>
    <property type="match status" value="1"/>
</dbReference>
<evidence type="ECO:0000256" key="7">
    <source>
        <dbReference type="ARBA" id="ARBA00022982"/>
    </source>
</evidence>
<evidence type="ECO:0000256" key="3">
    <source>
        <dbReference type="ARBA" id="ARBA00022448"/>
    </source>
</evidence>
<evidence type="ECO:0000256" key="1">
    <source>
        <dbReference type="ARBA" id="ARBA00004434"/>
    </source>
</evidence>
<dbReference type="InterPro" id="IPR004205">
    <property type="entry name" value="Cyt_bc1_su8"/>
</dbReference>
<dbReference type="InterPro" id="IPR036642">
    <property type="entry name" value="Cyt_bc1_su8_sf"/>
</dbReference>
<evidence type="ECO:0000256" key="6">
    <source>
        <dbReference type="ARBA" id="ARBA00022792"/>
    </source>
</evidence>
<comment type="subcellular location">
    <subcellularLocation>
        <location evidence="1 11">Mitochondrion inner membrane</location>
        <topology evidence="1 11">Single-pass membrane protein</topology>
    </subcellularLocation>
</comment>
<dbReference type="PANTHER" id="PTHR12119">
    <property type="entry name" value="UBIQUINOL-CYTOCHROME C REDUCTASE COMPLEX UBIQUINONE-BINDING PROTEIN QP-C"/>
    <property type="match status" value="1"/>
</dbReference>
<keyword evidence="13" id="KW-1185">Reference proteome</keyword>